<evidence type="ECO:0000256" key="3">
    <source>
        <dbReference type="ARBA" id="ARBA00004648"/>
    </source>
</evidence>
<dbReference type="RefSeq" id="XP_022091141.1">
    <property type="nucleotide sequence ID" value="XM_022235449.1"/>
</dbReference>
<keyword evidence="11" id="KW-0735">Signal-anchor</keyword>
<organism evidence="24 25">
    <name type="scientific">Acanthaster planci</name>
    <name type="common">Crown-of-thorns starfish</name>
    <dbReference type="NCBI Taxonomy" id="133434"/>
    <lineage>
        <taxon>Eukaryota</taxon>
        <taxon>Metazoa</taxon>
        <taxon>Echinodermata</taxon>
        <taxon>Eleutherozoa</taxon>
        <taxon>Asterozoa</taxon>
        <taxon>Asteroidea</taxon>
        <taxon>Valvatacea</taxon>
        <taxon>Valvatida</taxon>
        <taxon>Acanthasteridae</taxon>
        <taxon>Acanthaster</taxon>
    </lineage>
</organism>
<dbReference type="InterPro" id="IPR040911">
    <property type="entry name" value="Exostosin_GT47"/>
</dbReference>
<keyword evidence="8 21" id="KW-0812">Transmembrane</keyword>
<evidence type="ECO:0000256" key="8">
    <source>
        <dbReference type="ARBA" id="ARBA00022692"/>
    </source>
</evidence>
<dbReference type="RefSeq" id="XP_022091143.1">
    <property type="nucleotide sequence ID" value="XM_022235451.1"/>
</dbReference>
<comment type="subcellular location">
    <subcellularLocation>
        <location evidence="3">Endoplasmic reticulum membrane</location>
        <topology evidence="3">Single-pass type II membrane protein</topology>
    </subcellularLocation>
    <subcellularLocation>
        <location evidence="2">Golgi apparatus</location>
    </subcellularLocation>
</comment>
<feature type="transmembrane region" description="Helical" evidence="21">
    <location>
        <begin position="30"/>
        <end position="53"/>
    </location>
</feature>
<dbReference type="InterPro" id="IPR029044">
    <property type="entry name" value="Nucleotide-diphossugar_trans"/>
</dbReference>
<comment type="pathway">
    <text evidence="4">Glycan metabolism; heparan sulfate biosynthesis.</text>
</comment>
<feature type="coiled-coil region" evidence="20">
    <location>
        <begin position="89"/>
        <end position="130"/>
    </location>
</feature>
<keyword evidence="7" id="KW-0808">Transferase</keyword>
<dbReference type="AlphaFoldDB" id="A0A8B7YHN4"/>
<dbReference type="KEGG" id="aplc:110979551"/>
<evidence type="ECO:0000256" key="7">
    <source>
        <dbReference type="ARBA" id="ARBA00022679"/>
    </source>
</evidence>
<evidence type="ECO:0000256" key="2">
    <source>
        <dbReference type="ARBA" id="ARBA00004555"/>
    </source>
</evidence>
<dbReference type="CTD" id="2137"/>
<dbReference type="FunFam" id="3.90.550.10:FF:000033">
    <property type="entry name" value="Exostosin-like glycosyltransferase 3"/>
    <property type="match status" value="1"/>
</dbReference>
<evidence type="ECO:0000256" key="10">
    <source>
        <dbReference type="ARBA" id="ARBA00022824"/>
    </source>
</evidence>
<evidence type="ECO:0000256" key="4">
    <source>
        <dbReference type="ARBA" id="ARBA00005093"/>
    </source>
</evidence>
<dbReference type="OrthoDB" id="5954868at2759"/>
<keyword evidence="9" id="KW-0479">Metal-binding</keyword>
<feature type="domain" description="Glycosyl transferase 64" evidence="23">
    <location>
        <begin position="685"/>
        <end position="927"/>
    </location>
</feature>
<evidence type="ECO:0000256" key="9">
    <source>
        <dbReference type="ARBA" id="ARBA00022723"/>
    </source>
</evidence>
<proteinExistence type="inferred from homology"/>
<keyword evidence="17" id="KW-0464">Manganese</keyword>
<evidence type="ECO:0000256" key="6">
    <source>
        <dbReference type="ARBA" id="ARBA00022676"/>
    </source>
</evidence>
<dbReference type="GO" id="GO:0005794">
    <property type="term" value="C:Golgi apparatus"/>
    <property type="evidence" value="ECO:0007669"/>
    <property type="project" value="UniProtKB-SubCell"/>
</dbReference>
<keyword evidence="15" id="KW-1015">Disulfide bond</keyword>
<dbReference type="RefSeq" id="XP_022091145.1">
    <property type="nucleotide sequence ID" value="XM_022235453.1"/>
</dbReference>
<dbReference type="OMA" id="KFMGSHT"/>
<evidence type="ECO:0000313" key="25">
    <source>
        <dbReference type="RefSeq" id="XP_022091141.1"/>
    </source>
</evidence>
<evidence type="ECO:0000256" key="20">
    <source>
        <dbReference type="SAM" id="Coils"/>
    </source>
</evidence>
<dbReference type="RefSeq" id="XP_022091142.1">
    <property type="nucleotide sequence ID" value="XM_022235450.1"/>
</dbReference>
<evidence type="ECO:0000313" key="28">
    <source>
        <dbReference type="RefSeq" id="XP_022091144.1"/>
    </source>
</evidence>
<keyword evidence="14 21" id="KW-0472">Membrane</keyword>
<dbReference type="GO" id="GO:0046872">
    <property type="term" value="F:metal ion binding"/>
    <property type="evidence" value="ECO:0007669"/>
    <property type="project" value="UniProtKB-KW"/>
</dbReference>
<comment type="cofactor">
    <cofactor evidence="1">
        <name>Mn(2+)</name>
        <dbReference type="ChEBI" id="CHEBI:29035"/>
    </cofactor>
</comment>
<keyword evidence="16" id="KW-0325">Glycoprotein</keyword>
<feature type="domain" description="Exostosin GT47" evidence="22">
    <location>
        <begin position="203"/>
        <end position="522"/>
    </location>
</feature>
<dbReference type="EC" id="2.4.1.223" evidence="19"/>
<evidence type="ECO:0000256" key="11">
    <source>
        <dbReference type="ARBA" id="ARBA00022968"/>
    </source>
</evidence>
<sequence>MDYQFRKGYNGGTGQSVRMAFIRWLQRNGILMQLIVLLIAVLVLIPLVTHYYLSNAELPAGARGSRSQPQQLSLEGLRALKPQEVKARLEELYRIRGSVQQELRDLEAKRKDMQNQIDQYTTLIAQKQKETEESQAALDKVNFEIVQKRKNYEEVIQRSMLHIGAPKQILPQLEDSGDVEPPQASAQCRQHNCFDYSRCSLTSHFPVYIYAMEDVTLSKQPLDVFVQTSVASAMTTNPHVTFDPNIACIYLVLIGDTADHWQSASSLELETSLRKLPLWKGDGRNHVLLNLARNTSARNVLYGMNTDRAMVVQANFDAAQFRPGFDIVVPMLLGKETSFSWKETPPLLPAKRKYLLSFQGILSPYASKQSSHGHADIENVMMSRRLKDSNRTRVNSVSDFIQEELHKLKSLQGDNFYFDFKCPPLSADPASIDLSDWWVCRTKDRLDILKQSTYALIIGPDEHIVSSTMIQVRLYEALKHGAIPVIFGEHVQLPFGEFLQWRKAAIILPKARASELYFYLKTIQDNDILQLRRQGWFIWTTYLSSTRAVLDTVLATLRTRLNIPASIMRGEQAVSLFPGGAPPKQKQVQGMMPESDDYFPPPEIPFPSLAYLRNFTYSTVDRDITWNSAPGPFRLFPHTPFDPVLPSDAKFLGSGLGFRPIGKGSGGTGKEFQESLGGNIPSEQFTIIILTYERDALLMTSLERLMGLPYLNKVIVVWNSPKPAAADIIWPEIHVPIKVVRTKKNSLNNRFLPYEEIETEAILSLDDDAHLRHDEILFGFRVWREKRDQIVGFPGRYHAWDINHNNGFLYNSNYSCELSMVLTGAAFFHKYYAYLYSYVMPQVIRDKVDEYMNCEDIAMNFLVSHITRKPPIKVTSRWTFRCPSCPEALSQDDSHFKERHRCIHFFNQVYGYIPLLYTQFRVDSVLFKTRVPHDKQKCFKFV</sequence>
<dbReference type="Pfam" id="PF09258">
    <property type="entry name" value="Glyco_transf_64"/>
    <property type="match status" value="1"/>
</dbReference>
<dbReference type="SUPFAM" id="SSF53448">
    <property type="entry name" value="Nucleotide-diphospho-sugar transferases"/>
    <property type="match status" value="1"/>
</dbReference>
<evidence type="ECO:0000256" key="18">
    <source>
        <dbReference type="ARBA" id="ARBA00050948"/>
    </source>
</evidence>
<dbReference type="Gene3D" id="3.90.550.10">
    <property type="entry name" value="Spore Coat Polysaccharide Biosynthesis Protein SpsA, Chain A"/>
    <property type="match status" value="1"/>
</dbReference>
<reference evidence="25 26" key="1">
    <citation type="submission" date="2025-04" db="UniProtKB">
        <authorList>
            <consortium name="RefSeq"/>
        </authorList>
    </citation>
    <scope>IDENTIFICATION</scope>
</reference>
<comment type="similarity">
    <text evidence="5">Belongs to the glycosyltransferase 47 family.</text>
</comment>
<gene>
    <name evidence="25 26 27 28 29" type="primary">LOC110979551</name>
</gene>
<evidence type="ECO:0000256" key="19">
    <source>
        <dbReference type="ARBA" id="ARBA00066812"/>
    </source>
</evidence>
<keyword evidence="10" id="KW-0256">Endoplasmic reticulum</keyword>
<dbReference type="InterPro" id="IPR015338">
    <property type="entry name" value="GT64_dom"/>
</dbReference>
<evidence type="ECO:0000256" key="17">
    <source>
        <dbReference type="ARBA" id="ARBA00023211"/>
    </source>
</evidence>
<dbReference type="Pfam" id="PF03016">
    <property type="entry name" value="Exostosin_GT47"/>
    <property type="match status" value="1"/>
</dbReference>
<dbReference type="PANTHER" id="PTHR48261:SF4">
    <property type="entry name" value="EXOSTOSIN LIKE GLYCOSYLTRANSFERASE 3"/>
    <property type="match status" value="1"/>
</dbReference>
<evidence type="ECO:0000256" key="12">
    <source>
        <dbReference type="ARBA" id="ARBA00022989"/>
    </source>
</evidence>
<dbReference type="GeneID" id="110979551"/>
<evidence type="ECO:0000313" key="26">
    <source>
        <dbReference type="RefSeq" id="XP_022091142.1"/>
    </source>
</evidence>
<keyword evidence="24" id="KW-1185">Reference proteome</keyword>
<evidence type="ECO:0000256" key="5">
    <source>
        <dbReference type="ARBA" id="ARBA00010271"/>
    </source>
</evidence>
<evidence type="ECO:0000259" key="23">
    <source>
        <dbReference type="Pfam" id="PF09258"/>
    </source>
</evidence>
<keyword evidence="6" id="KW-0328">Glycosyltransferase</keyword>
<evidence type="ECO:0000256" key="1">
    <source>
        <dbReference type="ARBA" id="ARBA00001936"/>
    </source>
</evidence>
<dbReference type="InterPro" id="IPR004263">
    <property type="entry name" value="Exostosin"/>
</dbReference>
<dbReference type="Proteomes" id="UP000694845">
    <property type="component" value="Unplaced"/>
</dbReference>
<evidence type="ECO:0000259" key="22">
    <source>
        <dbReference type="Pfam" id="PF03016"/>
    </source>
</evidence>
<dbReference type="RefSeq" id="XP_022091144.1">
    <property type="nucleotide sequence ID" value="XM_022235452.1"/>
</dbReference>
<protein>
    <recommendedName>
        <fullName evidence="19">glucuronosyl-galactosyl-proteoglycan 4-alpha-N-acetylglucosaminyltransferase</fullName>
        <ecNumber evidence="19">2.4.1.223</ecNumber>
    </recommendedName>
</protein>
<keyword evidence="13" id="KW-0333">Golgi apparatus</keyword>
<dbReference type="GO" id="GO:0015012">
    <property type="term" value="P:heparan sulfate proteoglycan biosynthetic process"/>
    <property type="evidence" value="ECO:0007669"/>
    <property type="project" value="UniProtKB-ARBA"/>
</dbReference>
<keyword evidence="20" id="KW-0175">Coiled coil</keyword>
<name>A0A8B7YHN4_ACAPL</name>
<evidence type="ECO:0000256" key="13">
    <source>
        <dbReference type="ARBA" id="ARBA00023034"/>
    </source>
</evidence>
<evidence type="ECO:0000313" key="24">
    <source>
        <dbReference type="Proteomes" id="UP000694845"/>
    </source>
</evidence>
<dbReference type="GO" id="GO:0001888">
    <property type="term" value="F:glucuronyl-galactosyl-proteoglycan 4-alpha-N-acetylglucosaminyltransferase activity"/>
    <property type="evidence" value="ECO:0007669"/>
    <property type="project" value="UniProtKB-EC"/>
</dbReference>
<evidence type="ECO:0000256" key="14">
    <source>
        <dbReference type="ARBA" id="ARBA00023136"/>
    </source>
</evidence>
<accession>A0A8B7YHN4</accession>
<dbReference type="PANTHER" id="PTHR48261">
    <property type="entry name" value="ACETYLGLUCOSAMINYLTRANSFERASE"/>
    <property type="match status" value="1"/>
</dbReference>
<dbReference type="GO" id="GO:0005789">
    <property type="term" value="C:endoplasmic reticulum membrane"/>
    <property type="evidence" value="ECO:0007669"/>
    <property type="project" value="UniProtKB-SubCell"/>
</dbReference>
<evidence type="ECO:0000256" key="16">
    <source>
        <dbReference type="ARBA" id="ARBA00023180"/>
    </source>
</evidence>
<evidence type="ECO:0000313" key="27">
    <source>
        <dbReference type="RefSeq" id="XP_022091143.1"/>
    </source>
</evidence>
<evidence type="ECO:0000256" key="15">
    <source>
        <dbReference type="ARBA" id="ARBA00023157"/>
    </source>
</evidence>
<comment type="catalytic activity">
    <reaction evidence="18">
        <text>3-O-(beta-D-GlcA-(1-&gt;3)-beta-D-Gal-(1-&gt;3)-beta-D-Gal-(1-&gt;4)-beta-D-Xyl)-L-seryl-[protein] + UDP-N-acetyl-alpha-D-glucosamine = 3-O-(alpha-D-GlcNAc-(1-&gt;4)-beta-D-GlcA-(1-&gt;3)-beta-D-Gal-(1-&gt;3)-beta-D-Gal-(1-&gt;4)-beta-D-Xyl)-L-seryl-[protein] + UDP + H(+)</text>
        <dbReference type="Rhea" id="RHEA:16221"/>
        <dbReference type="Rhea" id="RHEA-COMP:12573"/>
        <dbReference type="Rhea" id="RHEA-COMP:12574"/>
        <dbReference type="ChEBI" id="CHEBI:15378"/>
        <dbReference type="ChEBI" id="CHEBI:57705"/>
        <dbReference type="ChEBI" id="CHEBI:58223"/>
        <dbReference type="ChEBI" id="CHEBI:132093"/>
        <dbReference type="ChEBI" id="CHEBI:132104"/>
        <dbReference type="EC" id="2.4.1.223"/>
    </reaction>
</comment>
<evidence type="ECO:0000313" key="29">
    <source>
        <dbReference type="RefSeq" id="XP_022091145.1"/>
    </source>
</evidence>
<evidence type="ECO:0000256" key="21">
    <source>
        <dbReference type="SAM" id="Phobius"/>
    </source>
</evidence>
<keyword evidence="12 21" id="KW-1133">Transmembrane helix</keyword>